<dbReference type="Pfam" id="PF00126">
    <property type="entry name" value="HTH_1"/>
    <property type="match status" value="1"/>
</dbReference>
<keyword evidence="2" id="KW-0805">Transcription regulation</keyword>
<dbReference type="GO" id="GO:0003677">
    <property type="term" value="F:DNA binding"/>
    <property type="evidence" value="ECO:0007669"/>
    <property type="project" value="UniProtKB-KW"/>
</dbReference>
<dbReference type="InterPro" id="IPR036390">
    <property type="entry name" value="WH_DNA-bd_sf"/>
</dbReference>
<evidence type="ECO:0000313" key="6">
    <source>
        <dbReference type="EMBL" id="HIT98673.1"/>
    </source>
</evidence>
<dbReference type="PROSITE" id="PS50931">
    <property type="entry name" value="HTH_LYSR"/>
    <property type="match status" value="1"/>
</dbReference>
<feature type="domain" description="HTH lysR-type" evidence="5">
    <location>
        <begin position="1"/>
        <end position="58"/>
    </location>
</feature>
<dbReference type="CDD" id="cd05466">
    <property type="entry name" value="PBP2_LTTR_substrate"/>
    <property type="match status" value="1"/>
</dbReference>
<evidence type="ECO:0000256" key="2">
    <source>
        <dbReference type="ARBA" id="ARBA00023015"/>
    </source>
</evidence>
<keyword evidence="3" id="KW-0238">DNA-binding</keyword>
<evidence type="ECO:0000256" key="4">
    <source>
        <dbReference type="ARBA" id="ARBA00023163"/>
    </source>
</evidence>
<name>A0A9D1KU65_9FIRM</name>
<evidence type="ECO:0000256" key="1">
    <source>
        <dbReference type="ARBA" id="ARBA00009437"/>
    </source>
</evidence>
<dbReference type="InterPro" id="IPR005119">
    <property type="entry name" value="LysR_subst-bd"/>
</dbReference>
<protein>
    <submittedName>
        <fullName evidence="6">LysR family transcriptional regulator</fullName>
    </submittedName>
</protein>
<dbReference type="EMBL" id="DVLX01000004">
    <property type="protein sequence ID" value="HIT98673.1"/>
    <property type="molecule type" value="Genomic_DNA"/>
</dbReference>
<sequence length="300" mass="34943">MNTQQLKCFVCVADKLNFTKAAEELFLSVPTVTHHIKNLEEELGTLLFIRTSKIVKLTDAGNHFYADAKDILDKFDMAEKKIKKIISRNTKFFKIGCTSNAEIFYLEKILSSLRKSFPNIYTQLTQRDYFSLKNLFVNKQLDVMLATREMIRDIPECRFIKTKDMKTYAIVPDDSHLKGKNKISFEDLKNECIIALHPKFIPFHYMSKDQDPIMIRSQTNFDIICENDQTAVLLAKCGYGITVLPEFCIPEKALNMNLIPVYLSNEHENGHDIEYGIAFHRNDRSKYLNEFIKYFKEQFG</sequence>
<reference evidence="6" key="1">
    <citation type="submission" date="2020-10" db="EMBL/GenBank/DDBJ databases">
        <authorList>
            <person name="Gilroy R."/>
        </authorList>
    </citation>
    <scope>NUCLEOTIDE SEQUENCE</scope>
    <source>
        <strain evidence="6">CHK176-22527</strain>
    </source>
</reference>
<accession>A0A9D1KU65</accession>
<proteinExistence type="inferred from homology"/>
<evidence type="ECO:0000313" key="7">
    <source>
        <dbReference type="Proteomes" id="UP000824159"/>
    </source>
</evidence>
<reference evidence="6" key="2">
    <citation type="journal article" date="2021" name="PeerJ">
        <title>Extensive microbial diversity within the chicken gut microbiome revealed by metagenomics and culture.</title>
        <authorList>
            <person name="Gilroy R."/>
            <person name="Ravi A."/>
            <person name="Getino M."/>
            <person name="Pursley I."/>
            <person name="Horton D.L."/>
            <person name="Alikhan N.F."/>
            <person name="Baker D."/>
            <person name="Gharbi K."/>
            <person name="Hall N."/>
            <person name="Watson M."/>
            <person name="Adriaenssens E.M."/>
            <person name="Foster-Nyarko E."/>
            <person name="Jarju S."/>
            <person name="Secka A."/>
            <person name="Antonio M."/>
            <person name="Oren A."/>
            <person name="Chaudhuri R.R."/>
            <person name="La Ragione R."/>
            <person name="Hildebrand F."/>
            <person name="Pallen M.J."/>
        </authorList>
    </citation>
    <scope>NUCLEOTIDE SEQUENCE</scope>
    <source>
        <strain evidence="6">CHK176-22527</strain>
    </source>
</reference>
<dbReference type="SUPFAM" id="SSF53850">
    <property type="entry name" value="Periplasmic binding protein-like II"/>
    <property type="match status" value="1"/>
</dbReference>
<dbReference type="SUPFAM" id="SSF46785">
    <property type="entry name" value="Winged helix' DNA-binding domain"/>
    <property type="match status" value="1"/>
</dbReference>
<dbReference type="Proteomes" id="UP000824159">
    <property type="component" value="Unassembled WGS sequence"/>
</dbReference>
<dbReference type="GO" id="GO:0003700">
    <property type="term" value="F:DNA-binding transcription factor activity"/>
    <property type="evidence" value="ECO:0007669"/>
    <property type="project" value="InterPro"/>
</dbReference>
<comment type="similarity">
    <text evidence="1">Belongs to the LysR transcriptional regulatory family.</text>
</comment>
<dbReference type="AlphaFoldDB" id="A0A9D1KU65"/>
<dbReference type="PANTHER" id="PTHR30126">
    <property type="entry name" value="HTH-TYPE TRANSCRIPTIONAL REGULATOR"/>
    <property type="match status" value="1"/>
</dbReference>
<gene>
    <name evidence="6" type="ORF">IAD12_00270</name>
</gene>
<dbReference type="Gene3D" id="1.10.10.10">
    <property type="entry name" value="Winged helix-like DNA-binding domain superfamily/Winged helix DNA-binding domain"/>
    <property type="match status" value="1"/>
</dbReference>
<dbReference type="InterPro" id="IPR036388">
    <property type="entry name" value="WH-like_DNA-bd_sf"/>
</dbReference>
<dbReference type="FunFam" id="1.10.10.10:FF:000001">
    <property type="entry name" value="LysR family transcriptional regulator"/>
    <property type="match status" value="1"/>
</dbReference>
<dbReference type="InterPro" id="IPR000847">
    <property type="entry name" value="LysR_HTH_N"/>
</dbReference>
<comment type="caution">
    <text evidence="6">The sequence shown here is derived from an EMBL/GenBank/DDBJ whole genome shotgun (WGS) entry which is preliminary data.</text>
</comment>
<evidence type="ECO:0000256" key="3">
    <source>
        <dbReference type="ARBA" id="ARBA00023125"/>
    </source>
</evidence>
<dbReference type="Gene3D" id="3.40.190.290">
    <property type="match status" value="1"/>
</dbReference>
<organism evidence="6 7">
    <name type="scientific">Candidatus Allocopromorpha excrementavium</name>
    <dbReference type="NCBI Taxonomy" id="2840741"/>
    <lineage>
        <taxon>Bacteria</taxon>
        <taxon>Bacillati</taxon>
        <taxon>Bacillota</taxon>
        <taxon>Clostridia</taxon>
        <taxon>Eubacteriales</taxon>
        <taxon>Eubacteriaceae</taxon>
        <taxon>Eubacteriaceae incertae sedis</taxon>
        <taxon>Candidatus Allocopromorpha</taxon>
    </lineage>
</organism>
<evidence type="ECO:0000259" key="5">
    <source>
        <dbReference type="PROSITE" id="PS50931"/>
    </source>
</evidence>
<dbReference type="PRINTS" id="PR00039">
    <property type="entry name" value="HTHLYSR"/>
</dbReference>
<dbReference type="Pfam" id="PF03466">
    <property type="entry name" value="LysR_substrate"/>
    <property type="match status" value="1"/>
</dbReference>
<keyword evidence="4" id="KW-0804">Transcription</keyword>